<feature type="compositionally biased region" description="Low complexity" evidence="3">
    <location>
        <begin position="889"/>
        <end position="907"/>
    </location>
</feature>
<evidence type="ECO:0000259" key="4">
    <source>
        <dbReference type="SMART" id="SM00429"/>
    </source>
</evidence>
<dbReference type="InterPro" id="IPR002110">
    <property type="entry name" value="Ankyrin_rpt"/>
</dbReference>
<dbReference type="PANTHER" id="PTHR23335">
    <property type="entry name" value="CALMODULIN-BINDING TRANSCRIPTION ACTIVATOR CAMTA"/>
    <property type="match status" value="1"/>
</dbReference>
<dbReference type="InterPro" id="IPR002909">
    <property type="entry name" value="IPT_dom"/>
</dbReference>
<dbReference type="PROSITE" id="PS50297">
    <property type="entry name" value="ANK_REP_REGION"/>
    <property type="match status" value="1"/>
</dbReference>
<dbReference type="PROSITE" id="PS50088">
    <property type="entry name" value="ANK_REPEAT"/>
    <property type="match status" value="2"/>
</dbReference>
<comment type="caution">
    <text evidence="5">The sequence shown here is derived from an EMBL/GenBank/DDBJ whole genome shotgun (WGS) entry which is preliminary data.</text>
</comment>
<dbReference type="GO" id="GO:0003712">
    <property type="term" value="F:transcription coregulator activity"/>
    <property type="evidence" value="ECO:0007669"/>
    <property type="project" value="TreeGrafter"/>
</dbReference>
<gene>
    <name evidence="5" type="primary">SPT23</name>
    <name evidence="5" type="ORF">GGI25_004917</name>
</gene>
<evidence type="ECO:0000256" key="1">
    <source>
        <dbReference type="ARBA" id="ARBA00023043"/>
    </source>
</evidence>
<dbReference type="EMBL" id="JANBTW010000075">
    <property type="protein sequence ID" value="KAJ2672874.1"/>
    <property type="molecule type" value="Genomic_DNA"/>
</dbReference>
<dbReference type="Pfam" id="PF01833">
    <property type="entry name" value="TIG"/>
    <property type="match status" value="1"/>
</dbReference>
<feature type="region of interest" description="Disordered" evidence="3">
    <location>
        <begin position="1"/>
        <end position="26"/>
    </location>
</feature>
<protein>
    <submittedName>
        <fullName evidence="5">SPT3 Dosage dependent suppressor of Ty-induced promoter mutations-like protein</fullName>
    </submittedName>
</protein>
<dbReference type="AlphaFoldDB" id="A0A9W8KWX7"/>
<evidence type="ECO:0000256" key="2">
    <source>
        <dbReference type="PROSITE-ProRule" id="PRU00023"/>
    </source>
</evidence>
<feature type="region of interest" description="Disordered" evidence="3">
    <location>
        <begin position="860"/>
        <end position="913"/>
    </location>
</feature>
<dbReference type="InterPro" id="IPR057962">
    <property type="entry name" value="SPT23_MGA2_DBD"/>
</dbReference>
<dbReference type="SUPFAM" id="SSF48403">
    <property type="entry name" value="Ankyrin repeat"/>
    <property type="match status" value="1"/>
</dbReference>
<dbReference type="SUPFAM" id="SSF81296">
    <property type="entry name" value="E set domains"/>
    <property type="match status" value="1"/>
</dbReference>
<organism evidence="5 6">
    <name type="scientific">Coemansia spiralis</name>
    <dbReference type="NCBI Taxonomy" id="417178"/>
    <lineage>
        <taxon>Eukaryota</taxon>
        <taxon>Fungi</taxon>
        <taxon>Fungi incertae sedis</taxon>
        <taxon>Zoopagomycota</taxon>
        <taxon>Kickxellomycotina</taxon>
        <taxon>Kickxellomycetes</taxon>
        <taxon>Kickxellales</taxon>
        <taxon>Kickxellaceae</taxon>
        <taxon>Coemansia</taxon>
    </lineage>
</organism>
<feature type="repeat" description="ANK" evidence="2">
    <location>
        <begin position="971"/>
        <end position="1003"/>
    </location>
</feature>
<evidence type="ECO:0000313" key="5">
    <source>
        <dbReference type="EMBL" id="KAJ2672874.1"/>
    </source>
</evidence>
<dbReference type="InterPro" id="IPR013783">
    <property type="entry name" value="Ig-like_fold"/>
</dbReference>
<dbReference type="CDD" id="cd00102">
    <property type="entry name" value="IPT"/>
    <property type="match status" value="1"/>
</dbReference>
<dbReference type="SMART" id="SM00248">
    <property type="entry name" value="ANK"/>
    <property type="match status" value="2"/>
</dbReference>
<feature type="compositionally biased region" description="Polar residues" evidence="3">
    <location>
        <begin position="1"/>
        <end position="12"/>
    </location>
</feature>
<feature type="region of interest" description="Disordered" evidence="3">
    <location>
        <begin position="299"/>
        <end position="323"/>
    </location>
</feature>
<feature type="repeat" description="ANK" evidence="2">
    <location>
        <begin position="1004"/>
        <end position="1036"/>
    </location>
</feature>
<reference evidence="5" key="1">
    <citation type="submission" date="2022-07" db="EMBL/GenBank/DDBJ databases">
        <title>Phylogenomic reconstructions and comparative analyses of Kickxellomycotina fungi.</title>
        <authorList>
            <person name="Reynolds N.K."/>
            <person name="Stajich J.E."/>
            <person name="Barry K."/>
            <person name="Grigoriev I.V."/>
            <person name="Crous P."/>
            <person name="Smith M.E."/>
        </authorList>
    </citation>
    <scope>NUCLEOTIDE SEQUENCE</scope>
    <source>
        <strain evidence="5">NRRL 3115</strain>
    </source>
</reference>
<dbReference type="Gene3D" id="2.60.40.10">
    <property type="entry name" value="Immunoglobulins"/>
    <property type="match status" value="1"/>
</dbReference>
<feature type="compositionally biased region" description="Basic and acidic residues" evidence="3">
    <location>
        <begin position="477"/>
        <end position="502"/>
    </location>
</feature>
<dbReference type="SMART" id="SM00429">
    <property type="entry name" value="IPT"/>
    <property type="match status" value="1"/>
</dbReference>
<feature type="domain" description="IPT/TIG" evidence="4">
    <location>
        <begin position="741"/>
        <end position="839"/>
    </location>
</feature>
<feature type="region of interest" description="Disordered" evidence="3">
    <location>
        <begin position="477"/>
        <end position="504"/>
    </location>
</feature>
<sequence>MDTAGNTSTGPRSSSSSSDAAQQTFHDYLKASSAAAGDPGHTQGAPTDGHVDATSYYPMLPDLSFLLATGARSTPGSPAQFAMGFSSMRTSPVPGPQSPASGLQAFSALPPQQHLVFDPSIGSAVQSATASPTAFNRRGLLTGMANLNVSHLDPAHDANGVDTTGMFNISSPFAAPLVSGAPPIPSLSISGVPSAPAPLAPAPPMGAHNAAMLAAHPAPAIQRQPQLTPTVSPEFLQRVEETKAKGLRIELEGIPSENARSRVETQIKMTLRLTTADGERATCWSHLALPELLVSREKFRHRASKQSQPHTPGHQAHGDSMPLSPQHVVHLETKIICSSDPTRKVETCYGCIKREYKRSLRRKDARLRSAAASACSTPVPSRPASPTLDPATPGRAMTGNMEADWDEERIEMEKQRIVIYNCNDLLDFSKGEVMLPTRITCYCRHHGEKVGFYICLTMRDHQGNELASLLSPPVMITDDHKSTKGKVDRGKARTKPEYERQGDGNAAYANHVLAGLGSPTHGPSAGPSGSLHLVEGSAASTFLNSHKAGARQAFSARNSPTLRPYSHHALLDTYSQFASLAGTPSLGPTPLESPMLSAAHISGYDSPFNLPQAAALGGNYQHPIGASALFNSISGPQSSVAAAAAAASVAASTAATAQLSVKSAANSVYGSPVGVHMQHPSLPVSPIYGSMQQQQQQQMGGTLGLQQAAGLMDPSVFGGDIGASAAAASLMPQFASAGAMPMQINQLMPAHGPLAGGTTILISGRGFHPSIAVFFGDMQASRVHVVSSSNITCVLPPFKTPGSVSVRIHDLLTMSVYESTGAAQGAQQSPHQQGVFTYVDDTDQAMLDLSLHVIGLRQSGSLPGTQSEHKGPLSALGSPQMSPVMQARSGSSPGSSRKSSPSTQSSGAGHSQQVNRMVHDQLVLAMLRALRTASESRNLVDIENSLVRLFMTLLNKGLMDPARLSLRHEATGRTLLHFVSLLGMMNLLTFLVSHGVGLDDTENSGLTALHFASMFGRADIFELLLSSGASTLIRSGLGQTPGDLARALGHVEIQALVEERNGYADFIRDGQMADLSVGDPNNTQQFTSDAMQRSLAGMVPQMTSGGGSNEAMFDSNMMFGSPHNQQ</sequence>
<dbReference type="Gene3D" id="1.25.40.20">
    <property type="entry name" value="Ankyrin repeat-containing domain"/>
    <property type="match status" value="1"/>
</dbReference>
<accession>A0A9W8KWX7</accession>
<dbReference type="InterPro" id="IPR014756">
    <property type="entry name" value="Ig_E-set"/>
</dbReference>
<dbReference type="Pfam" id="PF12796">
    <property type="entry name" value="Ank_2"/>
    <property type="match status" value="1"/>
</dbReference>
<proteinExistence type="predicted"/>
<dbReference type="InterPro" id="IPR036770">
    <property type="entry name" value="Ankyrin_rpt-contain_sf"/>
</dbReference>
<dbReference type="OrthoDB" id="71307at2759"/>
<name>A0A9W8KWX7_9FUNG</name>
<dbReference type="GO" id="GO:0003690">
    <property type="term" value="F:double-stranded DNA binding"/>
    <property type="evidence" value="ECO:0007669"/>
    <property type="project" value="TreeGrafter"/>
</dbReference>
<dbReference type="GO" id="GO:0006357">
    <property type="term" value="P:regulation of transcription by RNA polymerase II"/>
    <property type="evidence" value="ECO:0007669"/>
    <property type="project" value="TreeGrafter"/>
</dbReference>
<feature type="region of interest" description="Disordered" evidence="3">
    <location>
        <begin position="372"/>
        <end position="399"/>
    </location>
</feature>
<dbReference type="PANTHER" id="PTHR23335:SF1">
    <property type="entry name" value="CALMODULIN-BINDING TRANSCRIPTION ACTIVATOR, ISOFORM F"/>
    <property type="match status" value="1"/>
</dbReference>
<dbReference type="Proteomes" id="UP001151518">
    <property type="component" value="Unassembled WGS sequence"/>
</dbReference>
<dbReference type="GO" id="GO:0005634">
    <property type="term" value="C:nucleus"/>
    <property type="evidence" value="ECO:0007669"/>
    <property type="project" value="TreeGrafter"/>
</dbReference>
<dbReference type="Pfam" id="PF25603">
    <property type="entry name" value="SPT23_MGA2_DBD"/>
    <property type="match status" value="1"/>
</dbReference>
<keyword evidence="1 2" id="KW-0040">ANK repeat</keyword>
<evidence type="ECO:0000313" key="6">
    <source>
        <dbReference type="Proteomes" id="UP001151518"/>
    </source>
</evidence>
<evidence type="ECO:0000256" key="3">
    <source>
        <dbReference type="SAM" id="MobiDB-lite"/>
    </source>
</evidence>